<dbReference type="RefSeq" id="XP_028386863.1">
    <property type="nucleotide sequence ID" value="XM_028531062.1"/>
</dbReference>
<sequence>MDGAELRPRETEGAAPGARLQPGGGRADTEPEAAGTGRVPPPAQEGAAGARAGKDFTAEQTPQTLSRTVGGTPTANPASQHAGASAEGAGSRDRQTDGNGVGGAVGDCGGSYSDKSYRGGQSPSPPGLQATCFRRGSESSMEDALSDARGDRGPLPPELQEDRCLARAPCRTRASPVCCSERTPGQGKTDPNAGGPHPEPRGRAPLSRDRQLCARPSQAGQQGAPLSWEWGEGLLAHGGPVYGGPEPRHGQSASRRVAAGSATGRPGGRVRAGRSLGSPHAADPSNPSSLRSGTAPRRCAWKPAEALQLRRGLRRGLWQRQAQLPGFGCAAALPDSRSGDREAPGTARLAPPGDEPQQCSRTGRRAEPPGQPGKRPAWGRSAAGPAVRLREAGQPGRPPGGRLSGGLQLRRSGGPTQSRTHARDRLLPDIRVTGRSTDRDSPPHPPSHTGVGVQESGPSSQGAALTVTPAGTAPAQPPLQLLAGEVSGGQEPVAQGASLGPGSGPERTVRQVTAEAAPAPRSPTGSREAREPQAGTLSVSKWDRLQVVGVRATGAPSSVPPPPARGLCCGAYVCTMVHARLSHRERALLIRMQCGHGHAGGDADEERSAGESPPERGGGGGASWWPEPPPRCAVERRAQPQAPDGRSRPRGSPCPGSHGVTSPRGAAEAG</sequence>
<dbReference type="KEGG" id="pdic:114512163"/>
<proteinExistence type="predicted"/>
<feature type="compositionally biased region" description="Gly residues" evidence="1">
    <location>
        <begin position="99"/>
        <end position="109"/>
    </location>
</feature>
<name>A0A6J2N9D5_9CHIR</name>
<organism evidence="2 3">
    <name type="scientific">Phyllostomus discolor</name>
    <name type="common">pale spear-nosed bat</name>
    <dbReference type="NCBI Taxonomy" id="89673"/>
    <lineage>
        <taxon>Eukaryota</taxon>
        <taxon>Metazoa</taxon>
        <taxon>Chordata</taxon>
        <taxon>Craniata</taxon>
        <taxon>Vertebrata</taxon>
        <taxon>Euteleostomi</taxon>
        <taxon>Mammalia</taxon>
        <taxon>Eutheria</taxon>
        <taxon>Laurasiatheria</taxon>
        <taxon>Chiroptera</taxon>
        <taxon>Yangochiroptera</taxon>
        <taxon>Phyllostomidae</taxon>
        <taxon>Phyllostominae</taxon>
        <taxon>Phyllostomus</taxon>
    </lineage>
</organism>
<feature type="region of interest" description="Disordered" evidence="1">
    <location>
        <begin position="1"/>
        <end position="300"/>
    </location>
</feature>
<feature type="region of interest" description="Disordered" evidence="1">
    <location>
        <begin position="329"/>
        <end position="540"/>
    </location>
</feature>
<reference evidence="3" key="1">
    <citation type="submission" date="2025-08" db="UniProtKB">
        <authorList>
            <consortium name="RefSeq"/>
        </authorList>
    </citation>
    <scope>IDENTIFICATION</scope>
    <source>
        <tissue evidence="3">Muscle</tissue>
    </source>
</reference>
<feature type="compositionally biased region" description="Polar residues" evidence="1">
    <location>
        <begin position="58"/>
        <end position="79"/>
    </location>
</feature>
<feature type="compositionally biased region" description="Low complexity" evidence="1">
    <location>
        <begin position="405"/>
        <end position="415"/>
    </location>
</feature>
<gene>
    <name evidence="3" type="primary">LOC114512163</name>
</gene>
<feature type="region of interest" description="Disordered" evidence="1">
    <location>
        <begin position="596"/>
        <end position="670"/>
    </location>
</feature>
<accession>A0A6J2N9D5</accession>
<evidence type="ECO:0000313" key="3">
    <source>
        <dbReference type="RefSeq" id="XP_028386863.1"/>
    </source>
</evidence>
<dbReference type="InParanoid" id="A0A6J2N9D5"/>
<feature type="compositionally biased region" description="Basic and acidic residues" evidence="1">
    <location>
        <begin position="1"/>
        <end position="12"/>
    </location>
</feature>
<protein>
    <submittedName>
        <fullName evidence="3">Dapper homolog 3-like</fullName>
    </submittedName>
</protein>
<evidence type="ECO:0000256" key="1">
    <source>
        <dbReference type="SAM" id="MobiDB-lite"/>
    </source>
</evidence>
<keyword evidence="2" id="KW-1185">Reference proteome</keyword>
<dbReference type="AlphaFoldDB" id="A0A6J2N9D5"/>
<evidence type="ECO:0000313" key="2">
    <source>
        <dbReference type="Proteomes" id="UP000504628"/>
    </source>
</evidence>
<dbReference type="GeneID" id="114512163"/>
<dbReference type="Proteomes" id="UP000504628">
    <property type="component" value="Chromosome 14"/>
</dbReference>
<feature type="compositionally biased region" description="Basic and acidic residues" evidence="1">
    <location>
        <begin position="198"/>
        <end position="212"/>
    </location>
</feature>